<accession>A0ABR8E4C2</accession>
<comment type="caution">
    <text evidence="2">The sequence shown here is derived from an EMBL/GenBank/DDBJ whole genome shotgun (WGS) entry which is preliminary data.</text>
</comment>
<evidence type="ECO:0000313" key="3">
    <source>
        <dbReference type="Proteomes" id="UP000623440"/>
    </source>
</evidence>
<sequence length="52" mass="5655">MVLRLSSLFSSYGSDRGWIALLFLASLDSVLVCVPLGHIFIRSNTAEASINL</sequence>
<proteinExistence type="predicted"/>
<gene>
    <name evidence="2" type="ORF">H6G97_41085</name>
</gene>
<keyword evidence="1" id="KW-0812">Transmembrane</keyword>
<keyword evidence="1" id="KW-0472">Membrane</keyword>
<dbReference type="Proteomes" id="UP000623440">
    <property type="component" value="Unassembled WGS sequence"/>
</dbReference>
<keyword evidence="1" id="KW-1133">Transmembrane helix</keyword>
<organism evidence="2 3">
    <name type="scientific">Nostoc flagelliforme FACHB-838</name>
    <dbReference type="NCBI Taxonomy" id="2692904"/>
    <lineage>
        <taxon>Bacteria</taxon>
        <taxon>Bacillati</taxon>
        <taxon>Cyanobacteriota</taxon>
        <taxon>Cyanophyceae</taxon>
        <taxon>Nostocales</taxon>
        <taxon>Nostocaceae</taxon>
        <taxon>Nostoc</taxon>
    </lineage>
</organism>
<feature type="transmembrane region" description="Helical" evidence="1">
    <location>
        <begin position="20"/>
        <end position="41"/>
    </location>
</feature>
<protein>
    <submittedName>
        <fullName evidence="2">Uncharacterized protein</fullName>
    </submittedName>
</protein>
<evidence type="ECO:0000313" key="2">
    <source>
        <dbReference type="EMBL" id="MBD2535453.1"/>
    </source>
</evidence>
<reference evidence="2 3" key="1">
    <citation type="journal article" date="2020" name="ISME J.">
        <title>Comparative genomics reveals insights into cyanobacterial evolution and habitat adaptation.</title>
        <authorList>
            <person name="Chen M.Y."/>
            <person name="Teng W.K."/>
            <person name="Zhao L."/>
            <person name="Hu C.X."/>
            <person name="Zhou Y.K."/>
            <person name="Han B.P."/>
            <person name="Song L.R."/>
            <person name="Shu W.S."/>
        </authorList>
    </citation>
    <scope>NUCLEOTIDE SEQUENCE [LARGE SCALE GENOMIC DNA]</scope>
    <source>
        <strain evidence="2 3">FACHB-838</strain>
    </source>
</reference>
<dbReference type="EMBL" id="JACJSI010000277">
    <property type="protein sequence ID" value="MBD2535453.1"/>
    <property type="molecule type" value="Genomic_DNA"/>
</dbReference>
<keyword evidence="3" id="KW-1185">Reference proteome</keyword>
<evidence type="ECO:0000256" key="1">
    <source>
        <dbReference type="SAM" id="Phobius"/>
    </source>
</evidence>
<name>A0ABR8E4C2_9NOSO</name>